<reference evidence="1 2" key="1">
    <citation type="submission" date="2021-06" db="EMBL/GenBank/DDBJ databases">
        <title>Caerostris extrusa draft genome.</title>
        <authorList>
            <person name="Kono N."/>
            <person name="Arakawa K."/>
        </authorList>
    </citation>
    <scope>NUCLEOTIDE SEQUENCE [LARGE SCALE GENOMIC DNA]</scope>
</reference>
<proteinExistence type="predicted"/>
<dbReference type="EMBL" id="BPLR01010628">
    <property type="protein sequence ID" value="GIY40550.1"/>
    <property type="molecule type" value="Genomic_DNA"/>
</dbReference>
<protein>
    <submittedName>
        <fullName evidence="1">Uncharacterized protein</fullName>
    </submittedName>
</protein>
<sequence length="76" mass="8570">MQKSVLGAVFTDSKNSSNMVENGRYIIFTVERNEAGETRSLSGPLMPLSVDKSFDRWLRSKDKMAPLSYRKITLVA</sequence>
<name>A0AAV4T701_CAEEX</name>
<evidence type="ECO:0000313" key="1">
    <source>
        <dbReference type="EMBL" id="GIY40550.1"/>
    </source>
</evidence>
<accession>A0AAV4T701</accession>
<dbReference type="AlphaFoldDB" id="A0AAV4T701"/>
<gene>
    <name evidence="1" type="ORF">CEXT_584741</name>
</gene>
<evidence type="ECO:0000313" key="2">
    <source>
        <dbReference type="Proteomes" id="UP001054945"/>
    </source>
</evidence>
<keyword evidence="2" id="KW-1185">Reference proteome</keyword>
<comment type="caution">
    <text evidence="1">The sequence shown here is derived from an EMBL/GenBank/DDBJ whole genome shotgun (WGS) entry which is preliminary data.</text>
</comment>
<organism evidence="1 2">
    <name type="scientific">Caerostris extrusa</name>
    <name type="common">Bark spider</name>
    <name type="synonym">Caerostris bankana</name>
    <dbReference type="NCBI Taxonomy" id="172846"/>
    <lineage>
        <taxon>Eukaryota</taxon>
        <taxon>Metazoa</taxon>
        <taxon>Ecdysozoa</taxon>
        <taxon>Arthropoda</taxon>
        <taxon>Chelicerata</taxon>
        <taxon>Arachnida</taxon>
        <taxon>Araneae</taxon>
        <taxon>Araneomorphae</taxon>
        <taxon>Entelegynae</taxon>
        <taxon>Araneoidea</taxon>
        <taxon>Araneidae</taxon>
        <taxon>Caerostris</taxon>
    </lineage>
</organism>
<dbReference type="Proteomes" id="UP001054945">
    <property type="component" value="Unassembled WGS sequence"/>
</dbReference>